<organism evidence="1 2">
    <name type="scientific">Apatococcus fuscideae</name>
    <dbReference type="NCBI Taxonomy" id="2026836"/>
    <lineage>
        <taxon>Eukaryota</taxon>
        <taxon>Viridiplantae</taxon>
        <taxon>Chlorophyta</taxon>
        <taxon>core chlorophytes</taxon>
        <taxon>Trebouxiophyceae</taxon>
        <taxon>Chlorellales</taxon>
        <taxon>Chlorellaceae</taxon>
        <taxon>Apatococcus</taxon>
    </lineage>
</organism>
<name>A0AAW1SZC4_9CHLO</name>
<gene>
    <name evidence="1" type="ORF">WJX84_007943</name>
</gene>
<sequence length="193" mass="20442">MPSHQLSARPTALQLSSMAAAAGYRQSAAAKRDAAADIANQFQNQDCKGDAQELCAPQTPDALSDCAAPCGSLSLELPGLTVHSIILRPRTALVLCQRRDPMRWLMLYFHVGGKFRPLRILSAQELSAEGLAGMASASNSQLAAVVESRSECLVATPLQLSPVSQGSGATRQVQQGKRAAGPVMLFTGVKQRE</sequence>
<dbReference type="Proteomes" id="UP001485043">
    <property type="component" value="Unassembled WGS sequence"/>
</dbReference>
<dbReference type="AlphaFoldDB" id="A0AAW1SZC4"/>
<dbReference type="EMBL" id="JALJOV010000709">
    <property type="protein sequence ID" value="KAK9861737.1"/>
    <property type="molecule type" value="Genomic_DNA"/>
</dbReference>
<evidence type="ECO:0000313" key="1">
    <source>
        <dbReference type="EMBL" id="KAK9861737.1"/>
    </source>
</evidence>
<keyword evidence="2" id="KW-1185">Reference proteome</keyword>
<reference evidence="1 2" key="1">
    <citation type="journal article" date="2024" name="Nat. Commun.">
        <title>Phylogenomics reveals the evolutionary origins of lichenization in chlorophyte algae.</title>
        <authorList>
            <person name="Puginier C."/>
            <person name="Libourel C."/>
            <person name="Otte J."/>
            <person name="Skaloud P."/>
            <person name="Haon M."/>
            <person name="Grisel S."/>
            <person name="Petersen M."/>
            <person name="Berrin J.G."/>
            <person name="Delaux P.M."/>
            <person name="Dal Grande F."/>
            <person name="Keller J."/>
        </authorList>
    </citation>
    <scope>NUCLEOTIDE SEQUENCE [LARGE SCALE GENOMIC DNA]</scope>
    <source>
        <strain evidence="1 2">SAG 2523</strain>
    </source>
</reference>
<accession>A0AAW1SZC4</accession>
<evidence type="ECO:0000313" key="2">
    <source>
        <dbReference type="Proteomes" id="UP001485043"/>
    </source>
</evidence>
<comment type="caution">
    <text evidence="1">The sequence shown here is derived from an EMBL/GenBank/DDBJ whole genome shotgun (WGS) entry which is preliminary data.</text>
</comment>
<protein>
    <submittedName>
        <fullName evidence="1">Uncharacterized protein</fullName>
    </submittedName>
</protein>
<proteinExistence type="predicted"/>